<evidence type="ECO:0000256" key="2">
    <source>
        <dbReference type="ARBA" id="ARBA00009055"/>
    </source>
</evidence>
<keyword evidence="8" id="KW-0998">Cell outer membrane</keyword>
<dbReference type="AlphaFoldDB" id="A0A977L1L5"/>
<comment type="similarity">
    <text evidence="2">Belongs to the TPS (TC 1.B.20) family.</text>
</comment>
<evidence type="ECO:0000256" key="5">
    <source>
        <dbReference type="ARBA" id="ARBA00022692"/>
    </source>
</evidence>
<dbReference type="GO" id="GO:0046819">
    <property type="term" value="P:protein secretion by the type V secretion system"/>
    <property type="evidence" value="ECO:0007669"/>
    <property type="project" value="TreeGrafter"/>
</dbReference>
<comment type="subcellular location">
    <subcellularLocation>
        <location evidence="1">Cell outer membrane</location>
    </subcellularLocation>
</comment>
<sequence length="595" mass="65091">MNNGFSCRVQFSGNVLVVLAAIAGLFWGFYDPLTPLLAQSFVAPSLESQRVDLPSPGRILLPPQPSQPIIPPSPLPSPPLEIFPSNPIPPNLPQNVPGTITVSRFEFQGNSAFSSEELAEVTAPFTQRPLTFAELLAAESAVTQFYTEAGYINSGVMIPAGQIFDQNQAVITIQIVEGGLEDIQVQVEGQLDPDYVKSRLAIATEKPFNQKRLLEALQLLQLNPLIESISAELSAGPRPELSLLSVQVKEANTFNIETFTDNGRVQSIGSWERGLRISEGNLLGIGDGITLDYANSDGSNAVTASYTLPLNPHNGTLKAAIQYNNTVVIEEPFNILDITGDSLYFDLSYRQPLIQTPRQELALGLTTSYSASQTSLLGEGFPLSPGANNDGQTRIAALRFFQEWTERGSEDVLALRSQFSLGLGILDANVNNLPPDGRFFEWRGQGQYVRLLGPETLFVFRSAVQLSTEPLVPLEQLTLGGLNTVRGYRQDLLLTDNGIFASTEVRLPVLRVEEIQGVLQIVPFLDFGVGWNDRDNPIPTPNPNTLASVGLGLLWQMGDRLTARLDWGLPLTEFRVQGNTVSQQSLYFSVSYNLF</sequence>
<dbReference type="GO" id="GO:0098046">
    <property type="term" value="C:type V protein secretion system complex"/>
    <property type="evidence" value="ECO:0007669"/>
    <property type="project" value="TreeGrafter"/>
</dbReference>
<feature type="domain" description="POTRA" evidence="10">
    <location>
        <begin position="100"/>
        <end position="178"/>
    </location>
</feature>
<proteinExistence type="inferred from homology"/>
<reference evidence="11" key="1">
    <citation type="submission" date="2021-04" db="EMBL/GenBank/DDBJ databases">
        <title>Genome sequence of Woronichinia naegeliana from Washington state freshwater lake bloom.</title>
        <authorList>
            <person name="Dreher T.W."/>
        </authorList>
    </citation>
    <scope>NUCLEOTIDE SEQUENCE</scope>
    <source>
        <strain evidence="11">WA131</strain>
    </source>
</reference>
<dbReference type="Pfam" id="PF08479">
    <property type="entry name" value="POTRA_2"/>
    <property type="match status" value="1"/>
</dbReference>
<keyword evidence="5 9" id="KW-0812">Transmembrane</keyword>
<protein>
    <submittedName>
        <fullName evidence="11">ShlB/FhaC/HecB family hemolysin secretion/activation protein</fullName>
    </submittedName>
</protein>
<dbReference type="InterPro" id="IPR051544">
    <property type="entry name" value="TPS_OM_transporter"/>
</dbReference>
<gene>
    <name evidence="11" type="ORF">KA717_15605</name>
</gene>
<feature type="transmembrane region" description="Helical" evidence="9">
    <location>
        <begin position="12"/>
        <end position="30"/>
    </location>
</feature>
<dbReference type="GO" id="GO:0008320">
    <property type="term" value="F:protein transmembrane transporter activity"/>
    <property type="evidence" value="ECO:0007669"/>
    <property type="project" value="TreeGrafter"/>
</dbReference>
<dbReference type="Proteomes" id="UP001065613">
    <property type="component" value="Chromosome"/>
</dbReference>
<dbReference type="Pfam" id="PF03865">
    <property type="entry name" value="ShlB"/>
    <property type="match status" value="1"/>
</dbReference>
<evidence type="ECO:0000256" key="4">
    <source>
        <dbReference type="ARBA" id="ARBA00022452"/>
    </source>
</evidence>
<dbReference type="InterPro" id="IPR034746">
    <property type="entry name" value="POTRA"/>
</dbReference>
<keyword evidence="6" id="KW-0653">Protein transport</keyword>
<organism evidence="11">
    <name type="scientific">Woronichinia naegeliana WA131</name>
    <dbReference type="NCBI Taxonomy" id="2824559"/>
    <lineage>
        <taxon>Bacteria</taxon>
        <taxon>Bacillati</taxon>
        <taxon>Cyanobacteriota</taxon>
        <taxon>Cyanophyceae</taxon>
        <taxon>Synechococcales</taxon>
        <taxon>Coelosphaeriaceae</taxon>
        <taxon>Woronichinia</taxon>
    </lineage>
</organism>
<evidence type="ECO:0000256" key="7">
    <source>
        <dbReference type="ARBA" id="ARBA00023136"/>
    </source>
</evidence>
<name>A0A977L1L5_9CYAN</name>
<dbReference type="GO" id="GO:0009279">
    <property type="term" value="C:cell outer membrane"/>
    <property type="evidence" value="ECO:0007669"/>
    <property type="project" value="UniProtKB-SubCell"/>
</dbReference>
<keyword evidence="7 9" id="KW-0472">Membrane</keyword>
<evidence type="ECO:0000256" key="8">
    <source>
        <dbReference type="ARBA" id="ARBA00023237"/>
    </source>
</evidence>
<dbReference type="InterPro" id="IPR013686">
    <property type="entry name" value="Polypept-transport_assoc_ShlB"/>
</dbReference>
<evidence type="ECO:0000256" key="1">
    <source>
        <dbReference type="ARBA" id="ARBA00004442"/>
    </source>
</evidence>
<evidence type="ECO:0000313" key="11">
    <source>
        <dbReference type="EMBL" id="UXE63848.1"/>
    </source>
</evidence>
<dbReference type="EMBL" id="CP073041">
    <property type="protein sequence ID" value="UXE63848.1"/>
    <property type="molecule type" value="Genomic_DNA"/>
</dbReference>
<keyword evidence="9" id="KW-1133">Transmembrane helix</keyword>
<accession>A0A977L1L5</accession>
<dbReference type="Gene3D" id="3.10.20.310">
    <property type="entry name" value="membrane protein fhac"/>
    <property type="match status" value="1"/>
</dbReference>
<dbReference type="PROSITE" id="PS51779">
    <property type="entry name" value="POTRA"/>
    <property type="match status" value="1"/>
</dbReference>
<dbReference type="KEGG" id="wna:KA717_15605"/>
<keyword evidence="4" id="KW-1134">Transmembrane beta strand</keyword>
<dbReference type="PANTHER" id="PTHR34597:SF3">
    <property type="entry name" value="OUTER MEMBRANE TRANSPORTER CDIB"/>
    <property type="match status" value="1"/>
</dbReference>
<evidence type="ECO:0000256" key="3">
    <source>
        <dbReference type="ARBA" id="ARBA00022448"/>
    </source>
</evidence>
<keyword evidence="3" id="KW-0813">Transport</keyword>
<evidence type="ECO:0000259" key="10">
    <source>
        <dbReference type="PROSITE" id="PS51779"/>
    </source>
</evidence>
<dbReference type="PANTHER" id="PTHR34597">
    <property type="entry name" value="SLR1661 PROTEIN"/>
    <property type="match status" value="1"/>
</dbReference>
<evidence type="ECO:0000256" key="6">
    <source>
        <dbReference type="ARBA" id="ARBA00022927"/>
    </source>
</evidence>
<dbReference type="InterPro" id="IPR005565">
    <property type="entry name" value="Hemolysn_activator_HlyB_C"/>
</dbReference>
<dbReference type="Gene3D" id="2.40.160.50">
    <property type="entry name" value="membrane protein fhac: a member of the omp85/tpsb transporter family"/>
    <property type="match status" value="1"/>
</dbReference>
<evidence type="ECO:0000256" key="9">
    <source>
        <dbReference type="SAM" id="Phobius"/>
    </source>
</evidence>